<feature type="region of interest" description="Disordered" evidence="6">
    <location>
        <begin position="629"/>
        <end position="655"/>
    </location>
</feature>
<comment type="subcellular location">
    <subcellularLocation>
        <location evidence="1">Nucleus</location>
    </subcellularLocation>
</comment>
<dbReference type="InterPro" id="IPR024318">
    <property type="entry name" value="Nro1/ETT1"/>
</dbReference>
<dbReference type="AlphaFoldDB" id="A0A9P7G378"/>
<comment type="similarity">
    <text evidence="2">Belongs to the ETT1 family.</text>
</comment>
<dbReference type="GO" id="GO:0006508">
    <property type="term" value="P:proteolysis"/>
    <property type="evidence" value="ECO:0007669"/>
    <property type="project" value="InterPro"/>
</dbReference>
<dbReference type="GO" id="GO:2000640">
    <property type="term" value="P:positive regulation of SREBP signaling pathway"/>
    <property type="evidence" value="ECO:0007669"/>
    <property type="project" value="TreeGrafter"/>
</dbReference>
<dbReference type="OrthoDB" id="3204217at2759"/>
<proteinExistence type="inferred from homology"/>
<feature type="region of interest" description="Disordered" evidence="6">
    <location>
        <begin position="73"/>
        <end position="138"/>
    </location>
</feature>
<keyword evidence="9" id="KW-1185">Reference proteome</keyword>
<evidence type="ECO:0000256" key="5">
    <source>
        <dbReference type="ARBA" id="ARBA00023242"/>
    </source>
</evidence>
<evidence type="ECO:0000313" key="9">
    <source>
        <dbReference type="Proteomes" id="UP000775547"/>
    </source>
</evidence>
<dbReference type="GO" id="GO:0008236">
    <property type="term" value="F:serine-type peptidase activity"/>
    <property type="evidence" value="ECO:0007669"/>
    <property type="project" value="InterPro"/>
</dbReference>
<protein>
    <recommendedName>
        <fullName evidence="7">Peptidase S9 prolyl oligopeptidase catalytic domain-containing protein</fullName>
    </recommendedName>
</protein>
<evidence type="ECO:0000259" key="7">
    <source>
        <dbReference type="Pfam" id="PF00326"/>
    </source>
</evidence>
<evidence type="ECO:0000256" key="4">
    <source>
        <dbReference type="ARBA" id="ARBA00023163"/>
    </source>
</evidence>
<dbReference type="Proteomes" id="UP000775547">
    <property type="component" value="Unassembled WGS sequence"/>
</dbReference>
<name>A0A9P7G378_9AGAR</name>
<evidence type="ECO:0000256" key="6">
    <source>
        <dbReference type="SAM" id="MobiDB-lite"/>
    </source>
</evidence>
<keyword evidence="3" id="KW-0805">Transcription regulation</keyword>
<dbReference type="GO" id="GO:0005634">
    <property type="term" value="C:nucleus"/>
    <property type="evidence" value="ECO:0007669"/>
    <property type="project" value="UniProtKB-SubCell"/>
</dbReference>
<dbReference type="EMBL" id="JABCKV010000229">
    <property type="protein sequence ID" value="KAG5641959.1"/>
    <property type="molecule type" value="Genomic_DNA"/>
</dbReference>
<comment type="caution">
    <text evidence="8">The sequence shown here is derived from an EMBL/GenBank/DDBJ whole genome shotgun (WGS) entry which is preliminary data.</text>
</comment>
<keyword evidence="4" id="KW-0804">Transcription</keyword>
<evidence type="ECO:0000256" key="1">
    <source>
        <dbReference type="ARBA" id="ARBA00004123"/>
    </source>
</evidence>
<dbReference type="Pfam" id="PF00326">
    <property type="entry name" value="Peptidase_S9"/>
    <property type="match status" value="1"/>
</dbReference>
<dbReference type="InterPro" id="IPR001375">
    <property type="entry name" value="Peptidase_S9_cat"/>
</dbReference>
<reference evidence="8" key="2">
    <citation type="submission" date="2021-10" db="EMBL/GenBank/DDBJ databases">
        <title>Phylogenomics reveals ancestral predisposition of the termite-cultivated fungus Termitomyces towards a domesticated lifestyle.</title>
        <authorList>
            <person name="Auxier B."/>
            <person name="Grum-Grzhimaylo A."/>
            <person name="Cardenas M.E."/>
            <person name="Lodge J.D."/>
            <person name="Laessoe T."/>
            <person name="Pedersen O."/>
            <person name="Smith M.E."/>
            <person name="Kuyper T.W."/>
            <person name="Franco-Molano E.A."/>
            <person name="Baroni T.J."/>
            <person name="Aanen D.K."/>
        </authorList>
    </citation>
    <scope>NUCLEOTIDE SEQUENCE</scope>
    <source>
        <strain evidence="8">AP01</strain>
        <tissue evidence="8">Mycelium</tissue>
    </source>
</reference>
<evidence type="ECO:0000256" key="3">
    <source>
        <dbReference type="ARBA" id="ARBA00023015"/>
    </source>
</evidence>
<feature type="compositionally biased region" description="Acidic residues" evidence="6">
    <location>
        <begin position="118"/>
        <end position="127"/>
    </location>
</feature>
<keyword evidence="5" id="KW-0539">Nucleus</keyword>
<dbReference type="PANTHER" id="PTHR28290">
    <property type="entry name" value="ENHANCER OF TRANSLATION TERMINATION 1"/>
    <property type="match status" value="1"/>
</dbReference>
<accession>A0A9P7G378</accession>
<sequence length="655" mass="73921">MNTPQLNPGGYINASISNVTGFHSVDYLLAHGSGDDNVHYANSAHLLDMFTKEQVRGFRFRMFTDRMQLQHILSPSHPDENKKRDRPRGLWKARVTGPRSRKARSTAAESDSSHSTDVDIDDDDDADSVVSKRHRHEDYSDSEDEAQFYYWDYSRKCSPYPDRVSSWETSKRIMTTSTIAEEAPVSSKETCDYEDWEDLKELFARAAHMYENGSTSEAFPILRGVIHECHRFLIYFEDPSVLFVNQGSHPESSTQPATKERRWYDLSLIFMPPILNFLSYSKCVELPTAFHVILGTVLFMFGNLIAQEPSHALEGEPDSPVPYWLAALDVFETGESLPSRTNGLSGCDAPEDWRMALVWGRTLVCIADEAVSRARHGDGAMDENVTAQFLGNDPEWPPESPFSAIAARRPPITRRMSLFSATPNDLLVLAMDQFSRGIFHMPHPQHQPLPPIPTPSTITSPTSPTELPPTPAVPPEPFSRAKELYTLASEVLLLAEKLPIPQERQTWAAWADSVFRQMKMEADVDAWRRPIQRARGRCWLVQGSAKIDELEGLMEKGELDLGSSEDAQKAREGLGRAIEFFERAKRGEEEVVVDGDEEEEERELRTLLAEALLTLGNLTAEEGKREDLYRRAQIEGGEDYLMGSDDDDDEAMDDS</sequence>
<gene>
    <name evidence="8" type="ORF">DXG03_003851</name>
</gene>
<feature type="domain" description="Peptidase S9 prolyl oligopeptidase catalytic" evidence="7">
    <location>
        <begin position="7"/>
        <end position="65"/>
    </location>
</feature>
<evidence type="ECO:0000256" key="2">
    <source>
        <dbReference type="ARBA" id="ARBA00007273"/>
    </source>
</evidence>
<organism evidence="8 9">
    <name type="scientific">Asterophora parasitica</name>
    <dbReference type="NCBI Taxonomy" id="117018"/>
    <lineage>
        <taxon>Eukaryota</taxon>
        <taxon>Fungi</taxon>
        <taxon>Dikarya</taxon>
        <taxon>Basidiomycota</taxon>
        <taxon>Agaricomycotina</taxon>
        <taxon>Agaricomycetes</taxon>
        <taxon>Agaricomycetidae</taxon>
        <taxon>Agaricales</taxon>
        <taxon>Tricholomatineae</taxon>
        <taxon>Lyophyllaceae</taxon>
        <taxon>Asterophora</taxon>
    </lineage>
</organism>
<dbReference type="PANTHER" id="PTHR28290:SF1">
    <property type="entry name" value="ENHANCER OF TRANSLATION TERMINATION 1"/>
    <property type="match status" value="1"/>
</dbReference>
<evidence type="ECO:0000313" key="8">
    <source>
        <dbReference type="EMBL" id="KAG5641959.1"/>
    </source>
</evidence>
<reference evidence="8" key="1">
    <citation type="submission" date="2020-07" db="EMBL/GenBank/DDBJ databases">
        <authorList>
            <person name="Nieuwenhuis M."/>
            <person name="Van De Peppel L.J.J."/>
        </authorList>
    </citation>
    <scope>NUCLEOTIDE SEQUENCE</scope>
    <source>
        <strain evidence="8">AP01</strain>
        <tissue evidence="8">Mycelium</tissue>
    </source>
</reference>
<feature type="compositionally biased region" description="Acidic residues" evidence="6">
    <location>
        <begin position="644"/>
        <end position="655"/>
    </location>
</feature>